<dbReference type="InterPro" id="IPR005467">
    <property type="entry name" value="His_kinase_dom"/>
</dbReference>
<dbReference type="Pfam" id="PF00512">
    <property type="entry name" value="HisKA"/>
    <property type="match status" value="1"/>
</dbReference>
<dbReference type="PROSITE" id="PS50283">
    <property type="entry name" value="NA_SOLUT_SYMP_3"/>
    <property type="match status" value="1"/>
</dbReference>
<name>B8FGW4_DESAL</name>
<dbReference type="eggNOG" id="COG3852">
    <property type="taxonomic scope" value="Bacteria"/>
</dbReference>
<evidence type="ECO:0000259" key="13">
    <source>
        <dbReference type="PROSITE" id="PS50113"/>
    </source>
</evidence>
<feature type="transmembrane region" description="Helical" evidence="10">
    <location>
        <begin position="6"/>
        <end position="25"/>
    </location>
</feature>
<dbReference type="NCBIfam" id="TIGR00229">
    <property type="entry name" value="sensory_box"/>
    <property type="match status" value="1"/>
</dbReference>
<feature type="coiled-coil region" evidence="9">
    <location>
        <begin position="663"/>
        <end position="707"/>
    </location>
</feature>
<evidence type="ECO:0000313" key="15">
    <source>
        <dbReference type="Proteomes" id="UP000000739"/>
    </source>
</evidence>
<keyword evidence="7 10" id="KW-1133">Transmembrane helix</keyword>
<feature type="transmembrane region" description="Helical" evidence="10">
    <location>
        <begin position="285"/>
        <end position="307"/>
    </location>
</feature>
<evidence type="ECO:0000259" key="12">
    <source>
        <dbReference type="PROSITE" id="PS50112"/>
    </source>
</evidence>
<dbReference type="PANTHER" id="PTHR43065">
    <property type="entry name" value="SENSOR HISTIDINE KINASE"/>
    <property type="match status" value="1"/>
</dbReference>
<dbReference type="GO" id="GO:0022857">
    <property type="term" value="F:transmembrane transporter activity"/>
    <property type="evidence" value="ECO:0007669"/>
    <property type="project" value="InterPro"/>
</dbReference>
<dbReference type="Gene3D" id="3.30.565.10">
    <property type="entry name" value="Histidine kinase-like ATPase, C-terminal domain"/>
    <property type="match status" value="1"/>
</dbReference>
<comment type="similarity">
    <text evidence="3">Belongs to the sodium:solute symporter (SSF) (TC 2.A.21) family.</text>
</comment>
<feature type="transmembrane region" description="Helical" evidence="10">
    <location>
        <begin position="116"/>
        <end position="136"/>
    </location>
</feature>
<evidence type="ECO:0000256" key="5">
    <source>
        <dbReference type="ARBA" id="ARBA00022553"/>
    </source>
</evidence>
<dbReference type="InterPro" id="IPR001734">
    <property type="entry name" value="Na/solute_symporter"/>
</dbReference>
<feature type="transmembrane region" description="Helical" evidence="10">
    <location>
        <begin position="62"/>
        <end position="87"/>
    </location>
</feature>
<evidence type="ECO:0000256" key="7">
    <source>
        <dbReference type="ARBA" id="ARBA00022989"/>
    </source>
</evidence>
<feature type="transmembrane region" description="Helical" evidence="10">
    <location>
        <begin position="190"/>
        <end position="217"/>
    </location>
</feature>
<dbReference type="SMART" id="SM00388">
    <property type="entry name" value="HisKA"/>
    <property type="match status" value="1"/>
</dbReference>
<feature type="transmembrane region" description="Helical" evidence="10">
    <location>
        <begin position="385"/>
        <end position="402"/>
    </location>
</feature>
<dbReference type="CDD" id="cd00082">
    <property type="entry name" value="HisKA"/>
    <property type="match status" value="1"/>
</dbReference>
<dbReference type="PROSITE" id="PS50113">
    <property type="entry name" value="PAC"/>
    <property type="match status" value="1"/>
</dbReference>
<dbReference type="InterPro" id="IPR036097">
    <property type="entry name" value="HisK_dim/P_sf"/>
</dbReference>
<dbReference type="Pfam" id="PF02518">
    <property type="entry name" value="HATPase_c"/>
    <property type="match status" value="1"/>
</dbReference>
<evidence type="ECO:0000256" key="6">
    <source>
        <dbReference type="ARBA" id="ARBA00022692"/>
    </source>
</evidence>
<comment type="subcellular location">
    <subcellularLocation>
        <location evidence="2">Membrane</location>
        <topology evidence="2">Multi-pass membrane protein</topology>
    </subcellularLocation>
</comment>
<dbReference type="AlphaFoldDB" id="B8FGW4"/>
<dbReference type="PRINTS" id="PR00344">
    <property type="entry name" value="BCTRLSENSOR"/>
</dbReference>
<feature type="transmembrane region" description="Helical" evidence="10">
    <location>
        <begin position="37"/>
        <end position="56"/>
    </location>
</feature>
<dbReference type="GO" id="GO:0016020">
    <property type="term" value="C:membrane"/>
    <property type="evidence" value="ECO:0007669"/>
    <property type="project" value="UniProtKB-SubCell"/>
</dbReference>
<dbReference type="SMART" id="SM00086">
    <property type="entry name" value="PAC"/>
    <property type="match status" value="1"/>
</dbReference>
<dbReference type="InterPro" id="IPR038377">
    <property type="entry name" value="Na/Glc_symporter_sf"/>
</dbReference>
<dbReference type="SMART" id="SM00091">
    <property type="entry name" value="PAS"/>
    <property type="match status" value="1"/>
</dbReference>
<dbReference type="InterPro" id="IPR000014">
    <property type="entry name" value="PAS"/>
</dbReference>
<gene>
    <name evidence="14" type="ordered locus">Dalk_3656</name>
</gene>
<dbReference type="InterPro" id="IPR035965">
    <property type="entry name" value="PAS-like_dom_sf"/>
</dbReference>
<dbReference type="Pfam" id="PF08448">
    <property type="entry name" value="PAS_4"/>
    <property type="match status" value="1"/>
</dbReference>
<dbReference type="PANTHER" id="PTHR43065:SF42">
    <property type="entry name" value="TWO-COMPONENT SENSOR PPRA"/>
    <property type="match status" value="1"/>
</dbReference>
<keyword evidence="9" id="KW-0175">Coiled coil</keyword>
<protein>
    <recommendedName>
        <fullName evidence="4">histidine kinase</fullName>
        <ecNumber evidence="4">2.7.13.3</ecNumber>
    </recommendedName>
</protein>
<dbReference type="InterPro" id="IPR000700">
    <property type="entry name" value="PAS-assoc_C"/>
</dbReference>
<evidence type="ECO:0000256" key="8">
    <source>
        <dbReference type="ARBA" id="ARBA00023136"/>
    </source>
</evidence>
<dbReference type="Proteomes" id="UP000000739">
    <property type="component" value="Chromosome"/>
</dbReference>
<dbReference type="Gene3D" id="1.20.1730.10">
    <property type="entry name" value="Sodium/glucose cotransporter"/>
    <property type="match status" value="1"/>
</dbReference>
<proteinExistence type="inferred from homology"/>
<feature type="domain" description="Histidine kinase" evidence="11">
    <location>
        <begin position="833"/>
        <end position="1081"/>
    </location>
</feature>
<keyword evidence="15" id="KW-1185">Reference proteome</keyword>
<dbReference type="KEGG" id="dal:Dalk_3656"/>
<dbReference type="SMART" id="SM00387">
    <property type="entry name" value="HATPase_c"/>
    <property type="match status" value="1"/>
</dbReference>
<dbReference type="eggNOG" id="COG0591">
    <property type="taxonomic scope" value="Bacteria"/>
</dbReference>
<dbReference type="EC" id="2.7.13.3" evidence="4"/>
<dbReference type="InterPro" id="IPR001610">
    <property type="entry name" value="PAC"/>
</dbReference>
<dbReference type="CDD" id="cd00130">
    <property type="entry name" value="PAS"/>
    <property type="match status" value="1"/>
</dbReference>
<reference evidence="14 15" key="1">
    <citation type="journal article" date="2012" name="Environ. Microbiol.">
        <title>The genome sequence of Desulfatibacillum alkenivorans AK-01: a blueprint for anaerobic alkane oxidation.</title>
        <authorList>
            <person name="Callaghan A.V."/>
            <person name="Morris B.E."/>
            <person name="Pereira I.A."/>
            <person name="McInerney M.J."/>
            <person name="Austin R.N."/>
            <person name="Groves J.T."/>
            <person name="Kukor J.J."/>
            <person name="Suflita J.M."/>
            <person name="Young L.Y."/>
            <person name="Zylstra G.J."/>
            <person name="Wawrik B."/>
        </authorList>
    </citation>
    <scope>NUCLEOTIDE SEQUENCE [LARGE SCALE GENOMIC DNA]</scope>
    <source>
        <strain evidence="14 15">AK-01</strain>
    </source>
</reference>
<dbReference type="SUPFAM" id="SSF55785">
    <property type="entry name" value="PYP-like sensor domain (PAS domain)"/>
    <property type="match status" value="1"/>
</dbReference>
<keyword evidence="5" id="KW-0597">Phosphoprotein</keyword>
<accession>B8FGW4</accession>
<dbReference type="CDD" id="cd10322">
    <property type="entry name" value="SLC5sbd"/>
    <property type="match status" value="1"/>
</dbReference>
<organism evidence="14 15">
    <name type="scientific">Desulfatibacillum aliphaticivorans</name>
    <dbReference type="NCBI Taxonomy" id="218208"/>
    <lineage>
        <taxon>Bacteria</taxon>
        <taxon>Pseudomonadati</taxon>
        <taxon>Thermodesulfobacteriota</taxon>
        <taxon>Desulfobacteria</taxon>
        <taxon>Desulfobacterales</taxon>
        <taxon>Desulfatibacillaceae</taxon>
        <taxon>Desulfatibacillum</taxon>
    </lineage>
</organism>
<dbReference type="InterPro" id="IPR003594">
    <property type="entry name" value="HATPase_dom"/>
</dbReference>
<feature type="transmembrane region" description="Helical" evidence="10">
    <location>
        <begin position="439"/>
        <end position="461"/>
    </location>
</feature>
<dbReference type="HOGENOM" id="CLU_000445_22_1_7"/>
<dbReference type="RefSeq" id="WP_015948401.1">
    <property type="nucleotide sequence ID" value="NC_011768.1"/>
</dbReference>
<evidence type="ECO:0000256" key="3">
    <source>
        <dbReference type="ARBA" id="ARBA00006434"/>
    </source>
</evidence>
<keyword evidence="6 10" id="KW-0812">Transmembrane</keyword>
<evidence type="ECO:0000259" key="11">
    <source>
        <dbReference type="PROSITE" id="PS50109"/>
    </source>
</evidence>
<feature type="domain" description="PAC" evidence="13">
    <location>
        <begin position="768"/>
        <end position="820"/>
    </location>
</feature>
<evidence type="ECO:0000256" key="2">
    <source>
        <dbReference type="ARBA" id="ARBA00004141"/>
    </source>
</evidence>
<dbReference type="InterPro" id="IPR013656">
    <property type="entry name" value="PAS_4"/>
</dbReference>
<feature type="transmembrane region" description="Helical" evidence="10">
    <location>
        <begin position="408"/>
        <end position="432"/>
    </location>
</feature>
<feature type="transmembrane region" description="Helical" evidence="10">
    <location>
        <begin position="327"/>
        <end position="349"/>
    </location>
</feature>
<dbReference type="Gene3D" id="1.10.287.130">
    <property type="match status" value="1"/>
</dbReference>
<dbReference type="GO" id="GO:0000155">
    <property type="term" value="F:phosphorelay sensor kinase activity"/>
    <property type="evidence" value="ECO:0007669"/>
    <property type="project" value="InterPro"/>
</dbReference>
<dbReference type="InterPro" id="IPR036890">
    <property type="entry name" value="HATPase_C_sf"/>
</dbReference>
<feature type="transmembrane region" description="Helical" evidence="10">
    <location>
        <begin position="246"/>
        <end position="264"/>
    </location>
</feature>
<dbReference type="SUPFAM" id="SSF55874">
    <property type="entry name" value="ATPase domain of HSP90 chaperone/DNA topoisomerase II/histidine kinase"/>
    <property type="match status" value="1"/>
</dbReference>
<dbReference type="Gene3D" id="3.30.450.20">
    <property type="entry name" value="PAS domain"/>
    <property type="match status" value="1"/>
</dbReference>
<evidence type="ECO:0000256" key="4">
    <source>
        <dbReference type="ARBA" id="ARBA00012438"/>
    </source>
</evidence>
<dbReference type="PROSITE" id="PS50109">
    <property type="entry name" value="HIS_KIN"/>
    <property type="match status" value="1"/>
</dbReference>
<comment type="catalytic activity">
    <reaction evidence="1">
        <text>ATP + protein L-histidine = ADP + protein N-phospho-L-histidine.</text>
        <dbReference type="EC" id="2.7.13.3"/>
    </reaction>
</comment>
<dbReference type="InterPro" id="IPR004358">
    <property type="entry name" value="Sig_transdc_His_kin-like_C"/>
</dbReference>
<feature type="transmembrane region" description="Helical" evidence="10">
    <location>
        <begin position="156"/>
        <end position="178"/>
    </location>
</feature>
<feature type="domain" description="PAS" evidence="12">
    <location>
        <begin position="697"/>
        <end position="766"/>
    </location>
</feature>
<keyword evidence="8 10" id="KW-0472">Membrane</keyword>
<dbReference type="InterPro" id="IPR003661">
    <property type="entry name" value="HisK_dim/P_dom"/>
</dbReference>
<evidence type="ECO:0000256" key="1">
    <source>
        <dbReference type="ARBA" id="ARBA00000085"/>
    </source>
</evidence>
<dbReference type="PROSITE" id="PS50112">
    <property type="entry name" value="PAS"/>
    <property type="match status" value="1"/>
</dbReference>
<evidence type="ECO:0000256" key="10">
    <source>
        <dbReference type="SAM" id="Phobius"/>
    </source>
</evidence>
<evidence type="ECO:0000256" key="9">
    <source>
        <dbReference type="SAM" id="Coils"/>
    </source>
</evidence>
<sequence>MFQPATILVVIILYVGALLLVATKVERMASRGSNPSNTPLVYTLSLAVYCTTWTYYGSVESAAFSGMLFLTIYLGPTLGAIFWGTVLRKLVRIKQQHRISSIADFTAARYGASQRLAALTTVIALVGIAPYIALQFKSVVNTFELISAHEGLTPSWIEANAGPIMAILLIIFTIMFGMRRLDPTEQHQGMVMAVAIQSVVKLVSFLAAGIFVVFFLFDGVGDLAAQMPNAHLGMAVSGMQADASTFLTWCTYLLLAMSAILFLPRQFHVAVVENSDESHIRTAMWGFPLYVFLINIFVLPIAAAGLIKGLPEVNADTFVLGLPLQYGSPLLVMIVFIGGFSAAMSMIMISAMTMATMITNHLLLPVIEFFGWLGFMRKQILKARWASVALVILLGYSFEAYIGHSYTLINMGMISFGAALQFAPPILGGILWERGNRRGALWGLNIGFAAWAYTLLLPSFVRSGWLPVSFLMEGPFGISLLKPEALLGLSSLSPLTHSVFWTMLLNCSFYIIFSLLHEPTDEEARVAQSYVNALSPTPLQKALSRSEPTIALEEKSQEILKLFKRYFYTNISRNMLDLCIEQAGLQSQEKINVLEWADLCSRAETLLAGSIGAATAGKVFRQANLYSQNESIELSAIYGKILADLRLTPEDLKEKIDYYKEKESLIQEHAKDLEAKIQLLQEQIQKRKETEQALKKSEERYRTLLGTTPDAVVAYDEEGLVQYVNAAFVQTYGWSEDELMGKRIDFVPPHETERTRQALGELSSGKFLDLETQRLTKSGDILDVLLKSAPFFNHEGKVIGSMVIHHDITQRKKAQEMMVQTEKMVSLGGLAAGMAHEINNPLAGIIQNVQVIINRLTQRIPPNVRAAQQCGTTMEAISHYVELRGLTGMFQSVVDSGSRAARIVDNMLSFSRMNQQPVMKAVDMCALIDKTVDIASSDYNIKKKYDFRQIRIVRDYEANLPPVPCEEGKIQQVILNLLRNAAQAMAEQKGRQSLPTITLRVGAYDAKNVRVEVSDNGPGMQEDVRRRIFEPFYTTKAVGQGTGLGLSVSFFIITENHKGAMWVESNPGQGASFIITLPFESPVKYK</sequence>
<dbReference type="EMBL" id="CP001322">
    <property type="protein sequence ID" value="ACL05344.1"/>
    <property type="molecule type" value="Genomic_DNA"/>
</dbReference>
<dbReference type="SUPFAM" id="SSF47384">
    <property type="entry name" value="Homodimeric domain of signal transducing histidine kinase"/>
    <property type="match status" value="1"/>
</dbReference>
<evidence type="ECO:0000313" key="14">
    <source>
        <dbReference type="EMBL" id="ACL05344.1"/>
    </source>
</evidence>